<reference evidence="1 2" key="1">
    <citation type="submission" date="2019-05" db="EMBL/GenBank/DDBJ databases">
        <title>Another draft genome of Portunus trituberculatus and its Hox gene families provides insights of decapod evolution.</title>
        <authorList>
            <person name="Jeong J.-H."/>
            <person name="Song I."/>
            <person name="Kim S."/>
            <person name="Choi T."/>
            <person name="Kim D."/>
            <person name="Ryu S."/>
            <person name="Kim W."/>
        </authorList>
    </citation>
    <scope>NUCLEOTIDE SEQUENCE [LARGE SCALE GENOMIC DNA]</scope>
    <source>
        <tissue evidence="1">Muscle</tissue>
    </source>
</reference>
<accession>A0A5B7ETK3</accession>
<gene>
    <name evidence="1" type="ORF">E2C01_029866</name>
</gene>
<evidence type="ECO:0000313" key="1">
    <source>
        <dbReference type="EMBL" id="MPC36409.1"/>
    </source>
</evidence>
<keyword evidence="2" id="KW-1185">Reference proteome</keyword>
<proteinExistence type="predicted"/>
<dbReference type="AlphaFoldDB" id="A0A5B7ETK3"/>
<protein>
    <submittedName>
        <fullName evidence="1">Uncharacterized protein</fullName>
    </submittedName>
</protein>
<organism evidence="1 2">
    <name type="scientific">Portunus trituberculatus</name>
    <name type="common">Swimming crab</name>
    <name type="synonym">Neptunus trituberculatus</name>
    <dbReference type="NCBI Taxonomy" id="210409"/>
    <lineage>
        <taxon>Eukaryota</taxon>
        <taxon>Metazoa</taxon>
        <taxon>Ecdysozoa</taxon>
        <taxon>Arthropoda</taxon>
        <taxon>Crustacea</taxon>
        <taxon>Multicrustacea</taxon>
        <taxon>Malacostraca</taxon>
        <taxon>Eumalacostraca</taxon>
        <taxon>Eucarida</taxon>
        <taxon>Decapoda</taxon>
        <taxon>Pleocyemata</taxon>
        <taxon>Brachyura</taxon>
        <taxon>Eubrachyura</taxon>
        <taxon>Portunoidea</taxon>
        <taxon>Portunidae</taxon>
        <taxon>Portuninae</taxon>
        <taxon>Portunus</taxon>
    </lineage>
</organism>
<name>A0A5B7ETK3_PORTR</name>
<comment type="caution">
    <text evidence="1">The sequence shown here is derived from an EMBL/GenBank/DDBJ whole genome shotgun (WGS) entry which is preliminary data.</text>
</comment>
<sequence length="104" mass="11275">MVRREPASERQEGMIKPAPPVCRKCGYVREEARVTGARGPQRRGLGVRVPRASNRVGGEVNGVFAFCVTGRAAGSSREGLAFTGAIEWYLRWPSLSGGREGEIT</sequence>
<evidence type="ECO:0000313" key="2">
    <source>
        <dbReference type="Proteomes" id="UP000324222"/>
    </source>
</evidence>
<dbReference type="Proteomes" id="UP000324222">
    <property type="component" value="Unassembled WGS sequence"/>
</dbReference>
<dbReference type="EMBL" id="VSRR010003510">
    <property type="protein sequence ID" value="MPC36409.1"/>
    <property type="molecule type" value="Genomic_DNA"/>
</dbReference>